<evidence type="ECO:0000256" key="10">
    <source>
        <dbReference type="ARBA" id="ARBA00023186"/>
    </source>
</evidence>
<dbReference type="InterPro" id="IPR028055">
    <property type="entry name" value="YidC/Oxa/ALB_C"/>
</dbReference>
<comment type="subcellular location">
    <subcellularLocation>
        <location evidence="1">Cell inner membrane</location>
        <topology evidence="1">Multi-pass membrane protein</topology>
    </subcellularLocation>
    <subcellularLocation>
        <location evidence="13">Cell membrane</location>
        <topology evidence="13">Multi-pass membrane protein</topology>
    </subcellularLocation>
</comment>
<gene>
    <name evidence="13" type="primary">yidC</name>
    <name evidence="17" type="ORF">BA177_00015</name>
</gene>
<feature type="domain" description="Membrane insertase YidC N-terminal" evidence="16">
    <location>
        <begin position="86"/>
        <end position="360"/>
    </location>
</feature>
<evidence type="ECO:0000259" key="15">
    <source>
        <dbReference type="Pfam" id="PF02096"/>
    </source>
</evidence>
<evidence type="ECO:0000313" key="18">
    <source>
        <dbReference type="Proteomes" id="UP000092695"/>
    </source>
</evidence>
<feature type="transmembrane region" description="Helical" evidence="13">
    <location>
        <begin position="434"/>
        <end position="457"/>
    </location>
</feature>
<feature type="transmembrane region" description="Helical" evidence="13">
    <location>
        <begin position="510"/>
        <end position="534"/>
    </location>
</feature>
<dbReference type="PANTHER" id="PTHR12428:SF65">
    <property type="entry name" value="CYTOCHROME C OXIDASE ASSEMBLY PROTEIN COX18, MITOCHONDRIAL"/>
    <property type="match status" value="1"/>
</dbReference>
<dbReference type="RefSeq" id="WP_068611599.1">
    <property type="nucleotide sequence ID" value="NZ_CP016268.1"/>
</dbReference>
<feature type="compositionally biased region" description="Low complexity" evidence="14">
    <location>
        <begin position="43"/>
        <end position="52"/>
    </location>
</feature>
<comment type="caution">
    <text evidence="13">Lacks conserved residue(s) required for the propagation of feature annotation.</text>
</comment>
<comment type="similarity">
    <text evidence="2 13">Belongs to the OXA1/ALB3/YidC family. Type 1 subfamily.</text>
</comment>
<dbReference type="AlphaFoldDB" id="A0A193LBH1"/>
<keyword evidence="6 13" id="KW-0812">Transmembrane</keyword>
<dbReference type="InterPro" id="IPR047196">
    <property type="entry name" value="YidC_ALB_C"/>
</dbReference>
<protein>
    <recommendedName>
        <fullName evidence="3 13">Membrane protein insertase YidC</fullName>
    </recommendedName>
    <alternativeName>
        <fullName evidence="12 13">Foldase YidC</fullName>
    </alternativeName>
    <alternativeName>
        <fullName evidence="11 13">Membrane integrase YidC</fullName>
    </alternativeName>
    <alternativeName>
        <fullName evidence="13">Membrane protein YidC</fullName>
    </alternativeName>
</protein>
<evidence type="ECO:0000256" key="5">
    <source>
        <dbReference type="ARBA" id="ARBA00022475"/>
    </source>
</evidence>
<feature type="region of interest" description="Disordered" evidence="14">
    <location>
        <begin position="34"/>
        <end position="82"/>
    </location>
</feature>
<dbReference type="Gene3D" id="2.70.98.90">
    <property type="match status" value="1"/>
</dbReference>
<dbReference type="NCBIfam" id="TIGR03592">
    <property type="entry name" value="yidC_oxa1_cterm"/>
    <property type="match status" value="1"/>
</dbReference>
<reference evidence="17 18" key="1">
    <citation type="submission" date="2016-06" db="EMBL/GenBank/DDBJ databases">
        <title>Complete genome sequence of a deep-branching marine Gamma Proteobacterium Woeseia oceani type strain XK5.</title>
        <authorList>
            <person name="Mu D."/>
            <person name="Du Z."/>
        </authorList>
    </citation>
    <scope>NUCLEOTIDE SEQUENCE [LARGE SCALE GENOMIC DNA]</scope>
    <source>
        <strain evidence="17 18">XK5</strain>
    </source>
</reference>
<dbReference type="InterPro" id="IPR038221">
    <property type="entry name" value="YidC_periplasmic_sf"/>
</dbReference>
<dbReference type="NCBIfam" id="TIGR03593">
    <property type="entry name" value="yidC_nterm"/>
    <property type="match status" value="1"/>
</dbReference>
<keyword evidence="4 13" id="KW-0813">Transport</keyword>
<dbReference type="GO" id="GO:0015031">
    <property type="term" value="P:protein transport"/>
    <property type="evidence" value="ECO:0007669"/>
    <property type="project" value="UniProtKB-KW"/>
</dbReference>
<dbReference type="HAMAP" id="MF_01810">
    <property type="entry name" value="YidC_type1"/>
    <property type="match status" value="1"/>
</dbReference>
<dbReference type="PANTHER" id="PTHR12428">
    <property type="entry name" value="OXA1"/>
    <property type="match status" value="1"/>
</dbReference>
<keyword evidence="5 13" id="KW-1003">Cell membrane</keyword>
<dbReference type="KEGG" id="woc:BA177_00015"/>
<evidence type="ECO:0000313" key="17">
    <source>
        <dbReference type="EMBL" id="ANO49813.1"/>
    </source>
</evidence>
<dbReference type="OrthoDB" id="9780552at2"/>
<evidence type="ECO:0000256" key="1">
    <source>
        <dbReference type="ARBA" id="ARBA00004429"/>
    </source>
</evidence>
<keyword evidence="9 13" id="KW-0472">Membrane</keyword>
<evidence type="ECO:0000256" key="12">
    <source>
        <dbReference type="ARBA" id="ARBA00033342"/>
    </source>
</evidence>
<name>A0A193LBH1_9GAMM</name>
<evidence type="ECO:0000256" key="13">
    <source>
        <dbReference type="HAMAP-Rule" id="MF_01810"/>
    </source>
</evidence>
<dbReference type="Pfam" id="PF14849">
    <property type="entry name" value="YidC_periplas"/>
    <property type="match status" value="1"/>
</dbReference>
<dbReference type="Proteomes" id="UP000092695">
    <property type="component" value="Chromosome"/>
</dbReference>
<sequence length="571" mass="63568">MENQRLLIWATFGLMLWLSYEAWMQDYGPQPQAPISSETINAPTETPLTDDLPPLPAGSGDAATDGPSLMEPQAVAPSPATTAASVHVTTDVLDLTISLRGATITEAHLKKYPIAKDQPNKVIALLSTENGDTGALQTGLRAADGAPEANHLSTFSSSRDNYELSGDVLEVPFTWTDESGLVVEKRFRFARGSYRIDVVQTVRNGTATVWRGASYAQLQRRSKPVDRSMFDVDSYSFDGPIIYDGEKSTKLQRDDLLSDGAYSVTASDGWVAAIEHHFLSAIIPPKADTQRYNIAIINDVVVASTIGPAQRIAPGAEMEYPTTLFVGPKLQRQLDQISPKLKLTVDYGWLTLISGPLFWLLSKVHTLVQNWGLAIILVTVLIKLAFYKLTEASGRSMAKMRKIQPRMKALQERYKDDRQGLSQAMMDLYKREKVNPAAGCLPILIQMPFFLAFYWVLLESVEMRQAPFALWITDLSSRDPYFILPIIMGVAMLFQQRLNPAPADPIQARVMQIMPVVFTGFFAFFPAGLVLYWVTNTLLSIAQQWRINKVVEQEDKKRSTGKKVKKNKDSD</sequence>
<evidence type="ECO:0000256" key="4">
    <source>
        <dbReference type="ARBA" id="ARBA00022448"/>
    </source>
</evidence>
<evidence type="ECO:0000256" key="11">
    <source>
        <dbReference type="ARBA" id="ARBA00033245"/>
    </source>
</evidence>
<evidence type="ECO:0000256" key="14">
    <source>
        <dbReference type="SAM" id="MobiDB-lite"/>
    </source>
</evidence>
<dbReference type="GO" id="GO:0032977">
    <property type="term" value="F:membrane insertase activity"/>
    <property type="evidence" value="ECO:0007669"/>
    <property type="project" value="InterPro"/>
</dbReference>
<proteinExistence type="inferred from homology"/>
<comment type="function">
    <text evidence="13">Required for the insertion and/or proper folding and/or complex formation of integral membrane proteins into the membrane. Involved in integration of membrane proteins that insert both dependently and independently of the Sec translocase complex, as well as at least some lipoproteins. Aids folding of multispanning membrane proteins.</text>
</comment>
<organism evidence="17 18">
    <name type="scientific">Woeseia oceani</name>
    <dbReference type="NCBI Taxonomy" id="1548547"/>
    <lineage>
        <taxon>Bacteria</taxon>
        <taxon>Pseudomonadati</taxon>
        <taxon>Pseudomonadota</taxon>
        <taxon>Gammaproteobacteria</taxon>
        <taxon>Woeseiales</taxon>
        <taxon>Woeseiaceae</taxon>
        <taxon>Woeseia</taxon>
    </lineage>
</organism>
<dbReference type="NCBIfam" id="NF002352">
    <property type="entry name" value="PRK01318.1-3"/>
    <property type="match status" value="1"/>
</dbReference>
<feature type="domain" description="Membrane insertase YidC/Oxa/ALB C-terminal" evidence="15">
    <location>
        <begin position="371"/>
        <end position="549"/>
    </location>
</feature>
<comment type="subunit">
    <text evidence="13">Interacts with the Sec translocase complex via SecD. Specifically interacts with transmembrane segments of nascent integral membrane proteins during membrane integration.</text>
</comment>
<dbReference type="InterPro" id="IPR001708">
    <property type="entry name" value="YidC/ALB3/OXA1/COX18"/>
</dbReference>
<keyword evidence="8 13" id="KW-1133">Transmembrane helix</keyword>
<evidence type="ECO:0000256" key="9">
    <source>
        <dbReference type="ARBA" id="ARBA00023136"/>
    </source>
</evidence>
<evidence type="ECO:0000259" key="16">
    <source>
        <dbReference type="Pfam" id="PF14849"/>
    </source>
</evidence>
<dbReference type="InterPro" id="IPR019998">
    <property type="entry name" value="Membr_insert_YidC"/>
</dbReference>
<dbReference type="CDD" id="cd19961">
    <property type="entry name" value="EcYidC-like_peri"/>
    <property type="match status" value="1"/>
</dbReference>
<keyword evidence="18" id="KW-1185">Reference proteome</keyword>
<evidence type="ECO:0000256" key="6">
    <source>
        <dbReference type="ARBA" id="ARBA00022692"/>
    </source>
</evidence>
<evidence type="ECO:0000256" key="8">
    <source>
        <dbReference type="ARBA" id="ARBA00022989"/>
    </source>
</evidence>
<evidence type="ECO:0000256" key="3">
    <source>
        <dbReference type="ARBA" id="ARBA00015325"/>
    </source>
</evidence>
<dbReference type="GO" id="GO:0005886">
    <property type="term" value="C:plasma membrane"/>
    <property type="evidence" value="ECO:0007669"/>
    <property type="project" value="UniProtKB-SubCell"/>
</dbReference>
<feature type="transmembrane region" description="Helical" evidence="13">
    <location>
        <begin position="371"/>
        <end position="390"/>
    </location>
</feature>
<dbReference type="PRINTS" id="PR00701">
    <property type="entry name" value="60KDINNERMP"/>
</dbReference>
<keyword evidence="10 13" id="KW-0143">Chaperone</keyword>
<keyword evidence="7 13" id="KW-0653">Protein transport</keyword>
<dbReference type="PRINTS" id="PR01900">
    <property type="entry name" value="YIDCPROTEIN"/>
</dbReference>
<dbReference type="EMBL" id="CP016268">
    <property type="protein sequence ID" value="ANO49813.1"/>
    <property type="molecule type" value="Genomic_DNA"/>
</dbReference>
<evidence type="ECO:0000256" key="2">
    <source>
        <dbReference type="ARBA" id="ARBA00010527"/>
    </source>
</evidence>
<dbReference type="CDD" id="cd20070">
    <property type="entry name" value="5TM_YidC_Alb3"/>
    <property type="match status" value="1"/>
</dbReference>
<evidence type="ECO:0000256" key="7">
    <source>
        <dbReference type="ARBA" id="ARBA00022927"/>
    </source>
</evidence>
<dbReference type="STRING" id="1548547.BA177_00015"/>
<accession>A0A193LBH1</accession>
<dbReference type="GO" id="GO:0051205">
    <property type="term" value="P:protein insertion into membrane"/>
    <property type="evidence" value="ECO:0007669"/>
    <property type="project" value="TreeGrafter"/>
</dbReference>
<dbReference type="Pfam" id="PF02096">
    <property type="entry name" value="60KD_IMP"/>
    <property type="match status" value="1"/>
</dbReference>
<dbReference type="InterPro" id="IPR028053">
    <property type="entry name" value="Membr_insert_YidC_N"/>
</dbReference>